<protein>
    <submittedName>
        <fullName evidence="3">Uncharacterized protein</fullName>
    </submittedName>
</protein>
<dbReference type="GO" id="GO:0005634">
    <property type="term" value="C:nucleus"/>
    <property type="evidence" value="ECO:0000318"/>
    <property type="project" value="GO_Central"/>
</dbReference>
<proteinExistence type="predicted"/>
<dbReference type="GO" id="GO:0005737">
    <property type="term" value="C:cytoplasm"/>
    <property type="evidence" value="ECO:0000318"/>
    <property type="project" value="GO_Central"/>
</dbReference>
<dbReference type="HOGENOM" id="CLU_564149_0_0_1"/>
<dbReference type="InterPro" id="IPR051947">
    <property type="entry name" value="Sentrin-specific_protease"/>
</dbReference>
<evidence type="ECO:0000313" key="3">
    <source>
        <dbReference type="EMBL" id="EFX81453.1"/>
    </source>
</evidence>
<dbReference type="STRING" id="6669.E9GGP0"/>
<dbReference type="KEGG" id="dpx:DAPPUDRAFT_242443"/>
<reference evidence="3 4" key="1">
    <citation type="journal article" date="2011" name="Science">
        <title>The ecoresponsive genome of Daphnia pulex.</title>
        <authorList>
            <person name="Colbourne J.K."/>
            <person name="Pfrender M.E."/>
            <person name="Gilbert D."/>
            <person name="Thomas W.K."/>
            <person name="Tucker A."/>
            <person name="Oakley T.H."/>
            <person name="Tokishita S."/>
            <person name="Aerts A."/>
            <person name="Arnold G.J."/>
            <person name="Basu M.K."/>
            <person name="Bauer D.J."/>
            <person name="Caceres C.E."/>
            <person name="Carmel L."/>
            <person name="Casola C."/>
            <person name="Choi J.H."/>
            <person name="Detter J.C."/>
            <person name="Dong Q."/>
            <person name="Dusheyko S."/>
            <person name="Eads B.D."/>
            <person name="Frohlich T."/>
            <person name="Geiler-Samerotte K.A."/>
            <person name="Gerlach D."/>
            <person name="Hatcher P."/>
            <person name="Jogdeo S."/>
            <person name="Krijgsveld J."/>
            <person name="Kriventseva E.V."/>
            <person name="Kultz D."/>
            <person name="Laforsch C."/>
            <person name="Lindquist E."/>
            <person name="Lopez J."/>
            <person name="Manak J.R."/>
            <person name="Muller J."/>
            <person name="Pangilinan J."/>
            <person name="Patwardhan R.P."/>
            <person name="Pitluck S."/>
            <person name="Pritham E.J."/>
            <person name="Rechtsteiner A."/>
            <person name="Rho M."/>
            <person name="Rogozin I.B."/>
            <person name="Sakarya O."/>
            <person name="Salamov A."/>
            <person name="Schaack S."/>
            <person name="Shapiro H."/>
            <person name="Shiga Y."/>
            <person name="Skalitzky C."/>
            <person name="Smith Z."/>
            <person name="Souvorov A."/>
            <person name="Sung W."/>
            <person name="Tang Z."/>
            <person name="Tsuchiya D."/>
            <person name="Tu H."/>
            <person name="Vos H."/>
            <person name="Wang M."/>
            <person name="Wolf Y.I."/>
            <person name="Yamagata H."/>
            <person name="Yamada T."/>
            <person name="Ye Y."/>
            <person name="Shaw J.R."/>
            <person name="Andrews J."/>
            <person name="Crease T.J."/>
            <person name="Tang H."/>
            <person name="Lucas S.M."/>
            <person name="Robertson H.M."/>
            <person name="Bork P."/>
            <person name="Koonin E.V."/>
            <person name="Zdobnov E.M."/>
            <person name="Grigoriev I.V."/>
            <person name="Lynch M."/>
            <person name="Boore J.L."/>
        </authorList>
    </citation>
    <scope>NUCLEOTIDE SEQUENCE [LARGE SCALE GENOMIC DNA]</scope>
</reference>
<dbReference type="AlphaFoldDB" id="E9GGP0"/>
<feature type="compositionally biased region" description="Basic and acidic residues" evidence="2">
    <location>
        <begin position="50"/>
        <end position="69"/>
    </location>
</feature>
<dbReference type="PANTHER" id="PTHR46896:SF3">
    <property type="entry name" value="FI06413P-RELATED"/>
    <property type="match status" value="1"/>
</dbReference>
<dbReference type="PANTHER" id="PTHR46896">
    <property type="entry name" value="SENTRIN-SPECIFIC PROTEASE"/>
    <property type="match status" value="1"/>
</dbReference>
<feature type="region of interest" description="Disordered" evidence="2">
    <location>
        <begin position="43"/>
        <end position="76"/>
    </location>
</feature>
<name>E9GGP0_DAPPU</name>
<feature type="region of interest" description="Disordered" evidence="2">
    <location>
        <begin position="1"/>
        <end position="31"/>
    </location>
</feature>
<dbReference type="EMBL" id="GL732543">
    <property type="protein sequence ID" value="EFX81453.1"/>
    <property type="molecule type" value="Genomic_DNA"/>
</dbReference>
<dbReference type="PhylomeDB" id="E9GGP0"/>
<dbReference type="OrthoDB" id="6346036at2759"/>
<dbReference type="Proteomes" id="UP000000305">
    <property type="component" value="Unassembled WGS sequence"/>
</dbReference>
<dbReference type="GO" id="GO:0016926">
    <property type="term" value="P:protein desumoylation"/>
    <property type="evidence" value="ECO:0000318"/>
    <property type="project" value="GO_Central"/>
</dbReference>
<organism evidence="3 4">
    <name type="scientific">Daphnia pulex</name>
    <name type="common">Water flea</name>
    <dbReference type="NCBI Taxonomy" id="6669"/>
    <lineage>
        <taxon>Eukaryota</taxon>
        <taxon>Metazoa</taxon>
        <taxon>Ecdysozoa</taxon>
        <taxon>Arthropoda</taxon>
        <taxon>Crustacea</taxon>
        <taxon>Branchiopoda</taxon>
        <taxon>Diplostraca</taxon>
        <taxon>Cladocera</taxon>
        <taxon>Anomopoda</taxon>
        <taxon>Daphniidae</taxon>
        <taxon>Daphnia</taxon>
    </lineage>
</organism>
<evidence type="ECO:0000313" key="4">
    <source>
        <dbReference type="Proteomes" id="UP000000305"/>
    </source>
</evidence>
<feature type="compositionally biased region" description="Basic residues" evidence="2">
    <location>
        <begin position="9"/>
        <end position="20"/>
    </location>
</feature>
<keyword evidence="4" id="KW-1185">Reference proteome</keyword>
<dbReference type="InParanoid" id="E9GGP0"/>
<evidence type="ECO:0000256" key="2">
    <source>
        <dbReference type="SAM" id="MobiDB-lite"/>
    </source>
</evidence>
<accession>E9GGP0</accession>
<keyword evidence="1" id="KW-0833">Ubl conjugation pathway</keyword>
<gene>
    <name evidence="3" type="ORF">DAPPUDRAFT_242443</name>
</gene>
<dbReference type="GO" id="GO:0070139">
    <property type="term" value="F:SUMO-specific endopeptidase activity"/>
    <property type="evidence" value="ECO:0000318"/>
    <property type="project" value="GO_Central"/>
</dbReference>
<evidence type="ECO:0000256" key="1">
    <source>
        <dbReference type="ARBA" id="ARBA00022786"/>
    </source>
</evidence>
<sequence length="484" mass="53572">MSYSSYGNRRPRTQKGKKAQPSRQTTAKLEEPHFVVCGVTLSSDEDDDSFHETKKLKSDGIHKSSEKLDGNSLNEEQPNIKESAGAASNAVSMDLPGIDAEERLGSNDFLHWNGVAGLKEPFFAIHCKSVRIGSYRFTPVGQVLFSSKGIMLQAPVFHNHNESSEKSAVWVNVAIPTQQLMKVDAHFSQRLKVIFLNCLPSLCRQLSSKLGLPKSGPYWDSASEDESKKRLTLFPGNLNYATKNAIKKVFVPRGVYHEINHAEANRLLVFSASPEVRDALNRLHAGTSVPAETSVSSIDSQDVIGDKEDAIKVGQVLFSSKGIMLQAPVFHNHNESSEKSAVWVNVAIPTQQLMKVDAHFSQQLKVIFLNCLPKFCRQLSSKLGLTKSGPYWDSASEDESQQRLILLLVNLEYAAKNAIRQVFFPQGVYDEIDHAEANRLLVFSAPPEVRDALNRLRAGTSVLAERSVLTTVTMVAQKTLPKSK</sequence>